<name>A0A087S1G0_9ARCH</name>
<dbReference type="Gene3D" id="1.20.120.350">
    <property type="entry name" value="Voltage-gated potassium channels. Chain C"/>
    <property type="match status" value="1"/>
</dbReference>
<keyword evidence="7" id="KW-1185">Reference proteome</keyword>
<evidence type="ECO:0000256" key="4">
    <source>
        <dbReference type="ARBA" id="ARBA00023136"/>
    </source>
</evidence>
<evidence type="ECO:0000256" key="1">
    <source>
        <dbReference type="ARBA" id="ARBA00004141"/>
    </source>
</evidence>
<feature type="transmembrane region" description="Helical" evidence="5">
    <location>
        <begin position="84"/>
        <end position="104"/>
    </location>
</feature>
<reference evidence="6 7" key="1">
    <citation type="submission" date="2014-06" db="EMBL/GenBank/DDBJ databases">
        <authorList>
            <person name="Ngugi D.K."/>
            <person name="Blom J."/>
            <person name="Alam I."/>
            <person name="Rashid M."/>
            <person name="Baalawi W."/>
            <person name="Zhang G."/>
            <person name="Hikmawan T."/>
            <person name="Guan Y."/>
            <person name="Antunes A."/>
            <person name="Siam R."/>
            <person name="El-Dorry H."/>
            <person name="Bajic V."/>
            <person name="Stingl U."/>
        </authorList>
    </citation>
    <scope>NUCLEOTIDE SEQUENCE [LARGE SCALE GENOMIC DNA]</scope>
    <source>
        <strain evidence="6">SCGC AAA799-P11</strain>
    </source>
</reference>
<feature type="transmembrane region" description="Helical" evidence="5">
    <location>
        <begin position="5"/>
        <end position="24"/>
    </location>
</feature>
<dbReference type="EMBL" id="JOSZ01000006">
    <property type="protein sequence ID" value="KFM19564.1"/>
    <property type="molecule type" value="Genomic_DNA"/>
</dbReference>
<accession>A0A087S1G0</accession>
<comment type="subcellular location">
    <subcellularLocation>
        <location evidence="1">Membrane</location>
        <topology evidence="1">Multi-pass membrane protein</topology>
    </subcellularLocation>
</comment>
<protein>
    <submittedName>
        <fullName evidence="6">Uncharacterized protein</fullName>
    </submittedName>
</protein>
<dbReference type="InterPro" id="IPR027359">
    <property type="entry name" value="Volt_channel_dom_sf"/>
</dbReference>
<dbReference type="AlphaFoldDB" id="A0A087S1G0"/>
<organism evidence="6 7">
    <name type="scientific">Marine Group I thaumarchaeote SCGC AAA799-P11</name>
    <dbReference type="NCBI Taxonomy" id="1502295"/>
    <lineage>
        <taxon>Archaea</taxon>
        <taxon>Nitrososphaerota</taxon>
        <taxon>Marine Group I</taxon>
    </lineage>
</organism>
<evidence type="ECO:0000313" key="6">
    <source>
        <dbReference type="EMBL" id="KFM19564.1"/>
    </source>
</evidence>
<keyword evidence="2 5" id="KW-0812">Transmembrane</keyword>
<evidence type="ECO:0000313" key="7">
    <source>
        <dbReference type="Proteomes" id="UP000029387"/>
    </source>
</evidence>
<evidence type="ECO:0000256" key="2">
    <source>
        <dbReference type="ARBA" id="ARBA00022692"/>
    </source>
</evidence>
<sequence>MIYKILDFAIIAIGLIFFVGVVSFEFDTIGFSKPILQLPYELKPFFDALIWPLVALLVFDLTLKYRKVKDPKKFVKKHWIDIALLVLIPIFSAFKFFKIGLSLVKKLKTVKMGTKVAHKTKKITQSNKK</sequence>
<feature type="transmembrane region" description="Helical" evidence="5">
    <location>
        <begin position="44"/>
        <end position="63"/>
    </location>
</feature>
<proteinExistence type="predicted"/>
<dbReference type="Proteomes" id="UP000029387">
    <property type="component" value="Unassembled WGS sequence"/>
</dbReference>
<dbReference type="PATRIC" id="fig|1502295.3.peg.537"/>
<evidence type="ECO:0000256" key="5">
    <source>
        <dbReference type="SAM" id="Phobius"/>
    </source>
</evidence>
<gene>
    <name evidence="6" type="ORF">AAA799P11_00553</name>
</gene>
<dbReference type="GO" id="GO:0016020">
    <property type="term" value="C:membrane"/>
    <property type="evidence" value="ECO:0007669"/>
    <property type="project" value="UniProtKB-SubCell"/>
</dbReference>
<keyword evidence="3 5" id="KW-1133">Transmembrane helix</keyword>
<evidence type="ECO:0000256" key="3">
    <source>
        <dbReference type="ARBA" id="ARBA00022989"/>
    </source>
</evidence>
<keyword evidence="4 5" id="KW-0472">Membrane</keyword>
<comment type="caution">
    <text evidence="6">The sequence shown here is derived from an EMBL/GenBank/DDBJ whole genome shotgun (WGS) entry which is preliminary data.</text>
</comment>